<accession>A0AA35QPU4</accession>
<dbReference type="AlphaFoldDB" id="A0AA35QPU4"/>
<dbReference type="Proteomes" id="UP001178461">
    <property type="component" value="Unassembled WGS sequence"/>
</dbReference>
<evidence type="ECO:0000313" key="1">
    <source>
        <dbReference type="EMBL" id="CAI7934815.1"/>
    </source>
</evidence>
<sequence>GPPFPSWGAYGNSSASACNFACNCWDCSDESHCSYQNGLPPPGTALACDFEGTTCC</sequence>
<dbReference type="EMBL" id="CANTUW010000004">
    <property type="protein sequence ID" value="CAI7934815.1"/>
    <property type="molecule type" value="Genomic_DNA"/>
</dbReference>
<comment type="caution">
    <text evidence="1">The sequence shown here is derived from an EMBL/GenBank/DDBJ whole genome shotgun (WGS) entry which is preliminary data.</text>
</comment>
<protein>
    <submittedName>
        <fullName evidence="1">Uncharacterized protein</fullName>
    </submittedName>
</protein>
<name>A0AA35QPU4_9SAUR</name>
<feature type="non-terminal residue" evidence="1">
    <location>
        <position position="1"/>
    </location>
</feature>
<evidence type="ECO:0000313" key="2">
    <source>
        <dbReference type="Proteomes" id="UP001178461"/>
    </source>
</evidence>
<proteinExistence type="predicted"/>
<keyword evidence="2" id="KW-1185">Reference proteome</keyword>
<reference evidence="1" key="1">
    <citation type="submission" date="2022-12" db="EMBL/GenBank/DDBJ databases">
        <authorList>
            <person name="Alioto T."/>
            <person name="Alioto T."/>
            <person name="Gomez Garrido J."/>
        </authorList>
    </citation>
    <scope>NUCLEOTIDE SEQUENCE</scope>
</reference>
<gene>
    <name evidence="1" type="ORF">PODLI_1B021393</name>
</gene>
<organism evidence="1 2">
    <name type="scientific">Podarcis lilfordi</name>
    <name type="common">Lilford's wall lizard</name>
    <dbReference type="NCBI Taxonomy" id="74358"/>
    <lineage>
        <taxon>Eukaryota</taxon>
        <taxon>Metazoa</taxon>
        <taxon>Chordata</taxon>
        <taxon>Craniata</taxon>
        <taxon>Vertebrata</taxon>
        <taxon>Euteleostomi</taxon>
        <taxon>Lepidosauria</taxon>
        <taxon>Squamata</taxon>
        <taxon>Bifurcata</taxon>
        <taxon>Unidentata</taxon>
        <taxon>Episquamata</taxon>
        <taxon>Laterata</taxon>
        <taxon>Lacertibaenia</taxon>
        <taxon>Lacertidae</taxon>
        <taxon>Podarcis</taxon>
    </lineage>
</organism>